<dbReference type="GO" id="GO:0016702">
    <property type="term" value="F:oxidoreductase activity, acting on single donors with incorporation of molecular oxygen, incorporation of two atoms of oxygen"/>
    <property type="evidence" value="ECO:0007669"/>
    <property type="project" value="UniProtKB-ARBA"/>
</dbReference>
<dbReference type="CDD" id="cd07951">
    <property type="entry name" value="ED_3B_N_AMMECR1"/>
    <property type="match status" value="1"/>
</dbReference>
<protein>
    <recommendedName>
        <fullName evidence="1">Extradiol ring-cleavage dioxygenase class III enzyme subunit B domain-containing protein</fullName>
    </recommendedName>
</protein>
<proteinExistence type="predicted"/>
<evidence type="ECO:0000313" key="3">
    <source>
        <dbReference type="Proteomes" id="UP000034849"/>
    </source>
</evidence>
<dbReference type="SUPFAM" id="SSF53213">
    <property type="entry name" value="LigB-like"/>
    <property type="match status" value="1"/>
</dbReference>
<comment type="caution">
    <text evidence="2">The sequence shown here is derived from an EMBL/GenBank/DDBJ whole genome shotgun (WGS) entry which is preliminary data.</text>
</comment>
<dbReference type="AlphaFoldDB" id="A0A0G0JJ87"/>
<accession>A0A0G0JJ87</accession>
<dbReference type="STRING" id="1619046.US42_C0002G0081"/>
<dbReference type="Proteomes" id="UP000034849">
    <property type="component" value="Unassembled WGS sequence"/>
</dbReference>
<dbReference type="NCBIfam" id="TIGR04336">
    <property type="entry name" value="AmmeMemoSam_B"/>
    <property type="match status" value="1"/>
</dbReference>
<name>A0A0G0JJ87_9BACT</name>
<organism evidence="2 3">
    <name type="scientific">Candidatus Magasanikbacteria bacterium GW2011_GWC2_37_14</name>
    <dbReference type="NCBI Taxonomy" id="1619046"/>
    <lineage>
        <taxon>Bacteria</taxon>
        <taxon>Candidatus Magasanikiibacteriota</taxon>
    </lineage>
</organism>
<gene>
    <name evidence="2" type="ORF">US42_C0002G0081</name>
</gene>
<sequence length="262" mass="28970">MLVFASITPHPPLLIPDIGKEEINKIAKTKQALEQLEQDLYLCKPDILVVISPHASLFADAFSINANNKFACDFSTFGDLKTKKEWLGEPMLAATISHKSYEAKIPVQLVSEQNLDHGSTIPLFYLSAHLPNCKVLPIGYSMLDNKTHLDFGTLLKEVFMASDKRIAVIASGDLSHGLTTNSPAGYKKSGELFDQKVIEFMENHNTVGFSQLDKKIIDDAAECGYKSFLILLGILQGVNYTFKNYSYEGPFGVGYLVGNFVL</sequence>
<reference evidence="2 3" key="1">
    <citation type="journal article" date="2015" name="Nature">
        <title>rRNA introns, odd ribosomes, and small enigmatic genomes across a large radiation of phyla.</title>
        <authorList>
            <person name="Brown C.T."/>
            <person name="Hug L.A."/>
            <person name="Thomas B.C."/>
            <person name="Sharon I."/>
            <person name="Castelle C.J."/>
            <person name="Singh A."/>
            <person name="Wilkins M.J."/>
            <person name="Williams K.H."/>
            <person name="Banfield J.F."/>
        </authorList>
    </citation>
    <scope>NUCLEOTIDE SEQUENCE [LARGE SCALE GENOMIC DNA]</scope>
</reference>
<dbReference type="Gene3D" id="3.40.830.10">
    <property type="entry name" value="LigB-like"/>
    <property type="match status" value="1"/>
</dbReference>
<dbReference type="GO" id="GO:0008198">
    <property type="term" value="F:ferrous iron binding"/>
    <property type="evidence" value="ECO:0007669"/>
    <property type="project" value="InterPro"/>
</dbReference>
<dbReference type="InterPro" id="IPR004183">
    <property type="entry name" value="Xdiol_dOase_suB"/>
</dbReference>
<feature type="domain" description="Extradiol ring-cleavage dioxygenase class III enzyme subunit B" evidence="1">
    <location>
        <begin position="7"/>
        <end position="257"/>
    </location>
</feature>
<evidence type="ECO:0000259" key="1">
    <source>
        <dbReference type="Pfam" id="PF02900"/>
    </source>
</evidence>
<evidence type="ECO:0000313" key="2">
    <source>
        <dbReference type="EMBL" id="KKQ28126.1"/>
    </source>
</evidence>
<dbReference type="Pfam" id="PF02900">
    <property type="entry name" value="LigB"/>
    <property type="match status" value="1"/>
</dbReference>
<dbReference type="EMBL" id="LBSX01000002">
    <property type="protein sequence ID" value="KKQ28126.1"/>
    <property type="molecule type" value="Genomic_DNA"/>
</dbReference>